<dbReference type="GeneID" id="16836318"/>
<dbReference type="RefSeq" id="YP_008530658.1">
    <property type="nucleotide sequence ID" value="NC_022325.1"/>
</dbReference>
<dbReference type="Proteomes" id="UP000015923">
    <property type="component" value="Segment"/>
</dbReference>
<organism evidence="1 2">
    <name type="scientific">Mycobacterium phage Dylan</name>
    <dbReference type="NCBI Taxonomy" id="1340831"/>
    <lineage>
        <taxon>Viruses</taxon>
        <taxon>Duplodnaviria</taxon>
        <taxon>Heunggongvirae</taxon>
        <taxon>Uroviricota</taxon>
        <taxon>Caudoviricetes</taxon>
        <taxon>Corndogvirus</taxon>
        <taxon>Corndogvirus firecracker</taxon>
    </lineage>
</organism>
<proteinExistence type="predicted"/>
<evidence type="ECO:0000313" key="2">
    <source>
        <dbReference type="Proteomes" id="UP000015923"/>
    </source>
</evidence>
<dbReference type="KEGG" id="vg:16836318"/>
<reference evidence="2" key="1">
    <citation type="submission" date="2013-05" db="EMBL/GenBank/DDBJ databases">
        <authorList>
            <person name="Munsamy V."/>
            <person name="Jalloh C.S."/>
            <person name="Khambule S.L."/>
            <person name="Mkhwanazi S.M."/>
            <person name="Pillay K."/>
            <person name="Wellmann A.L."/>
            <person name="Zikalala T.S."/>
            <person name="Pillay B."/>
            <person name="Larsen M.H."/>
            <person name="Jacobs W.Jr."/>
            <person name="Rubin E.J."/>
            <person name="Kasprowicz V.O."/>
            <person name="Bishai W.R."/>
            <person name="Bowman C.A."/>
            <person name="Russell D.A."/>
            <person name="Jacobs-Sera D."/>
            <person name="Hendrix R.W."/>
            <person name="Hatfull G.F."/>
        </authorList>
    </citation>
    <scope>NUCLEOTIDE SEQUENCE [LARGE SCALE GENOMIC DNA]</scope>
</reference>
<sequence length="275" mass="30879">MRERRRESPMNEIRSLKPGILVSLKTHQSGNRAYQKREIERPHIAEGGVERSRWDTTKIVFDPEEAKEASQVANRARYLITRLCADTAHGPLCPMERREELHAAIAEARRMVEEFNAKAAFSRVEVNVICGEIVADDVNTARALFSETERFMAQMQDGLKELDVKKVRAACSKALDVGQMLSPDANADVKLAVNAAREACKKIVAAGEQVAVEIDRNAIEMIGLARSSFLDFELDQDVEVDEFRPSGRAIDFEPSEEPEVETRTQGYALDFEEVV</sequence>
<accession>S5YZA3</accession>
<protein>
    <submittedName>
        <fullName evidence="1">Uncharacterized protein</fullName>
    </submittedName>
</protein>
<name>S5YZA3_9CAUD</name>
<gene>
    <name evidence="1" type="primary">94</name>
    <name evidence="1" type="ORF">PBI_DYLAN_94</name>
</gene>
<evidence type="ECO:0000313" key="1">
    <source>
        <dbReference type="EMBL" id="AGT20724.1"/>
    </source>
</evidence>
<dbReference type="EMBL" id="KF024730">
    <property type="protein sequence ID" value="AGT20724.1"/>
    <property type="molecule type" value="Genomic_DNA"/>
</dbReference>